<protein>
    <submittedName>
        <fullName evidence="1">HCP-like protein</fullName>
    </submittedName>
</protein>
<gene>
    <name evidence="1" type="ORF">F8M41_014294</name>
</gene>
<dbReference type="OrthoDB" id="2384430at2759"/>
<dbReference type="InterPro" id="IPR011990">
    <property type="entry name" value="TPR-like_helical_dom_sf"/>
</dbReference>
<dbReference type="Gene3D" id="1.25.40.10">
    <property type="entry name" value="Tetratricopeptide repeat domain"/>
    <property type="match status" value="2"/>
</dbReference>
<evidence type="ECO:0000313" key="1">
    <source>
        <dbReference type="EMBL" id="KAF0525866.1"/>
    </source>
</evidence>
<accession>A0A8H4ENV5</accession>
<dbReference type="InterPro" id="IPR052945">
    <property type="entry name" value="Mitotic_Regulator"/>
</dbReference>
<keyword evidence="2" id="KW-1185">Reference proteome</keyword>
<comment type="caution">
    <text evidence="1">The sequence shown here is derived from an EMBL/GenBank/DDBJ whole genome shotgun (WGS) entry which is preliminary data.</text>
</comment>
<sequence>MELESKKMNLKHSLIIKILLILEIQWEHITDGHVSGINCLGSCYKDGIGIEKDEHKAFIYYHKSAEMGHAGGILGLAAEMGHVDGINNLGHCYQNRIGVEKDEYQATIYYEKLVELKHAVGIENLGDCYRNGIGVTRDIQKTTSLYQM</sequence>
<dbReference type="EMBL" id="WTPW01000293">
    <property type="protein sequence ID" value="KAF0525866.1"/>
    <property type="molecule type" value="Genomic_DNA"/>
</dbReference>
<organism evidence="1 2">
    <name type="scientific">Gigaspora margarita</name>
    <dbReference type="NCBI Taxonomy" id="4874"/>
    <lineage>
        <taxon>Eukaryota</taxon>
        <taxon>Fungi</taxon>
        <taxon>Fungi incertae sedis</taxon>
        <taxon>Mucoromycota</taxon>
        <taxon>Glomeromycotina</taxon>
        <taxon>Glomeromycetes</taxon>
        <taxon>Diversisporales</taxon>
        <taxon>Gigasporaceae</taxon>
        <taxon>Gigaspora</taxon>
    </lineage>
</organism>
<dbReference type="PANTHER" id="PTHR43628">
    <property type="entry name" value="ACTIVATOR OF C KINASE PROTEIN 1-RELATED"/>
    <property type="match status" value="1"/>
</dbReference>
<dbReference type="AlphaFoldDB" id="A0A8H4ENV5"/>
<proteinExistence type="predicted"/>
<dbReference type="Pfam" id="PF08238">
    <property type="entry name" value="Sel1"/>
    <property type="match status" value="3"/>
</dbReference>
<dbReference type="SUPFAM" id="SSF81901">
    <property type="entry name" value="HCP-like"/>
    <property type="match status" value="2"/>
</dbReference>
<dbReference type="PANTHER" id="PTHR43628:SF1">
    <property type="entry name" value="CHITIN SYNTHASE REGULATORY FACTOR 2-RELATED"/>
    <property type="match status" value="1"/>
</dbReference>
<dbReference type="Proteomes" id="UP000439903">
    <property type="component" value="Unassembled WGS sequence"/>
</dbReference>
<name>A0A8H4ENV5_GIGMA</name>
<dbReference type="SMART" id="SM00671">
    <property type="entry name" value="SEL1"/>
    <property type="match status" value="3"/>
</dbReference>
<evidence type="ECO:0000313" key="2">
    <source>
        <dbReference type="Proteomes" id="UP000439903"/>
    </source>
</evidence>
<reference evidence="1 2" key="1">
    <citation type="journal article" date="2019" name="Environ. Microbiol.">
        <title>At the nexus of three kingdoms: the genome of the mycorrhizal fungus Gigaspora margarita provides insights into plant, endobacterial and fungal interactions.</title>
        <authorList>
            <person name="Venice F."/>
            <person name="Ghignone S."/>
            <person name="Salvioli di Fossalunga A."/>
            <person name="Amselem J."/>
            <person name="Novero M."/>
            <person name="Xianan X."/>
            <person name="Sedzielewska Toro K."/>
            <person name="Morin E."/>
            <person name="Lipzen A."/>
            <person name="Grigoriev I.V."/>
            <person name="Henrissat B."/>
            <person name="Martin F.M."/>
            <person name="Bonfante P."/>
        </authorList>
    </citation>
    <scope>NUCLEOTIDE SEQUENCE [LARGE SCALE GENOMIC DNA]</scope>
    <source>
        <strain evidence="1 2">BEG34</strain>
    </source>
</reference>
<dbReference type="InterPro" id="IPR006597">
    <property type="entry name" value="Sel1-like"/>
</dbReference>